<dbReference type="Proteomes" id="UP001501195">
    <property type="component" value="Unassembled WGS sequence"/>
</dbReference>
<comment type="similarity">
    <text evidence="1">Belongs to the peptidase M42 family.</text>
</comment>
<dbReference type="Pfam" id="PF05343">
    <property type="entry name" value="Peptidase_M42"/>
    <property type="match status" value="1"/>
</dbReference>
<dbReference type="SUPFAM" id="SSF101821">
    <property type="entry name" value="Aminopeptidase/glucanase lid domain"/>
    <property type="match status" value="1"/>
</dbReference>
<keyword evidence="4" id="KW-0479">Metal-binding</keyword>
<dbReference type="InterPro" id="IPR017537">
    <property type="entry name" value="Peptidase_M42_hydrolase"/>
</dbReference>
<gene>
    <name evidence="7" type="ORF">GCM10023225_20040</name>
</gene>
<proteinExistence type="inferred from homology"/>
<dbReference type="InterPro" id="IPR023367">
    <property type="entry name" value="Peptidase_M42_dom2"/>
</dbReference>
<feature type="compositionally biased region" description="Gly residues" evidence="6">
    <location>
        <begin position="11"/>
        <end position="20"/>
    </location>
</feature>
<keyword evidence="2" id="KW-0031">Aminopeptidase</keyword>
<dbReference type="CDD" id="cd05657">
    <property type="entry name" value="M42_glucanase_like"/>
    <property type="match status" value="1"/>
</dbReference>
<evidence type="ECO:0000256" key="4">
    <source>
        <dbReference type="ARBA" id="ARBA00022723"/>
    </source>
</evidence>
<accession>A0ABP9HV96</accession>
<dbReference type="Gene3D" id="3.40.630.10">
    <property type="entry name" value="Zn peptidases"/>
    <property type="match status" value="1"/>
</dbReference>
<sequence>MVAQQRVVRSGGSGAAGSGGAQPRDVPVDREYLQTVLLELLRTPSPSGRTDGVMQYVGERISELGIPFDLTRRGILRATIGGGAGAVRRAVMVHADTIGCMVKRLQDNGRLEVVPVGSHSARFSEGAHVTVFTDDPDRVYTGTVLPLKSSGHTYGDEIDTQGVGWDQVEVRVDEPVETVRDLLELGISVGDFVALDASPQVTRGGYVKSRHLDDKAGLACCLAAVKAIVDARATVAVTAQLLVTIGEEVGFGATHGLAPDLAEMVAVDNAVVAPGQSSREETANIGMLDMTGPFDYHLSRRIHALADEHGIPVRRDVYRHYRSDVAPALEAGVEARAALLGFGVESSHGHERTHIDGLVALTRLLAVYLQSDLTFSDWDRHASGALDDFPSTSVQPADLEPVDRTVWAEAGAEG</sequence>
<organism evidence="7 8">
    <name type="scientific">Kineococcus glutinatus</name>
    <dbReference type="NCBI Taxonomy" id="1070872"/>
    <lineage>
        <taxon>Bacteria</taxon>
        <taxon>Bacillati</taxon>
        <taxon>Actinomycetota</taxon>
        <taxon>Actinomycetes</taxon>
        <taxon>Kineosporiales</taxon>
        <taxon>Kineosporiaceae</taxon>
        <taxon>Kineococcus</taxon>
    </lineage>
</organism>
<keyword evidence="8" id="KW-1185">Reference proteome</keyword>
<evidence type="ECO:0000256" key="6">
    <source>
        <dbReference type="SAM" id="MobiDB-lite"/>
    </source>
</evidence>
<evidence type="ECO:0000313" key="8">
    <source>
        <dbReference type="Proteomes" id="UP001501195"/>
    </source>
</evidence>
<keyword evidence="3" id="KW-0645">Protease</keyword>
<dbReference type="InterPro" id="IPR051464">
    <property type="entry name" value="Peptidase_M42_aminopept"/>
</dbReference>
<dbReference type="InterPro" id="IPR008007">
    <property type="entry name" value="Peptidase_M42"/>
</dbReference>
<feature type="region of interest" description="Disordered" evidence="6">
    <location>
        <begin position="1"/>
        <end position="25"/>
    </location>
</feature>
<dbReference type="PANTHER" id="PTHR32481">
    <property type="entry name" value="AMINOPEPTIDASE"/>
    <property type="match status" value="1"/>
</dbReference>
<evidence type="ECO:0000256" key="3">
    <source>
        <dbReference type="ARBA" id="ARBA00022670"/>
    </source>
</evidence>
<evidence type="ECO:0000256" key="5">
    <source>
        <dbReference type="ARBA" id="ARBA00022801"/>
    </source>
</evidence>
<dbReference type="SUPFAM" id="SSF53187">
    <property type="entry name" value="Zn-dependent exopeptidases"/>
    <property type="match status" value="1"/>
</dbReference>
<protein>
    <submittedName>
        <fullName evidence="7">Osmoprotectant NAGGN system M42 family peptidase</fullName>
    </submittedName>
</protein>
<keyword evidence="5" id="KW-0378">Hydrolase</keyword>
<evidence type="ECO:0000256" key="1">
    <source>
        <dbReference type="ARBA" id="ARBA00006272"/>
    </source>
</evidence>
<evidence type="ECO:0000313" key="7">
    <source>
        <dbReference type="EMBL" id="GAA4979709.1"/>
    </source>
</evidence>
<evidence type="ECO:0000256" key="2">
    <source>
        <dbReference type="ARBA" id="ARBA00022438"/>
    </source>
</evidence>
<dbReference type="Gene3D" id="2.40.30.40">
    <property type="entry name" value="Peptidase M42, domain 2"/>
    <property type="match status" value="1"/>
</dbReference>
<name>A0ABP9HV96_9ACTN</name>
<dbReference type="EMBL" id="BAABIL010000287">
    <property type="protein sequence ID" value="GAA4979709.1"/>
    <property type="molecule type" value="Genomic_DNA"/>
</dbReference>
<reference evidence="8" key="1">
    <citation type="journal article" date="2019" name="Int. J. Syst. Evol. Microbiol.">
        <title>The Global Catalogue of Microorganisms (GCM) 10K type strain sequencing project: providing services to taxonomists for standard genome sequencing and annotation.</title>
        <authorList>
            <consortium name="The Broad Institute Genomics Platform"/>
            <consortium name="The Broad Institute Genome Sequencing Center for Infectious Disease"/>
            <person name="Wu L."/>
            <person name="Ma J."/>
        </authorList>
    </citation>
    <scope>NUCLEOTIDE SEQUENCE [LARGE SCALE GENOMIC DNA]</scope>
    <source>
        <strain evidence="8">JCM 18126</strain>
    </source>
</reference>
<dbReference type="NCBIfam" id="TIGR03106">
    <property type="entry name" value="trio_M42_hydro"/>
    <property type="match status" value="1"/>
</dbReference>
<dbReference type="PANTHER" id="PTHR32481:SF7">
    <property type="entry name" value="AMINOPEPTIDASE YHFE-RELATED"/>
    <property type="match status" value="1"/>
</dbReference>
<comment type="caution">
    <text evidence="7">The sequence shown here is derived from an EMBL/GenBank/DDBJ whole genome shotgun (WGS) entry which is preliminary data.</text>
</comment>